<evidence type="ECO:0000313" key="3">
    <source>
        <dbReference type="Proteomes" id="UP000006793"/>
    </source>
</evidence>
<dbReference type="eggNOG" id="COG1578">
    <property type="taxonomic scope" value="Bacteria"/>
</dbReference>
<dbReference type="OrthoDB" id="9796465at2"/>
<reference evidence="2 3" key="2">
    <citation type="journal article" date="2012" name="Stand. Genomic Sci.">
        <title>Complete genome sequence of the thermophilic sulfate-reducing ocean bacterium Thermodesulfatator indicus type strain (CIR29812(T)).</title>
        <authorList>
            <person name="Anderson I."/>
            <person name="Saunders E."/>
            <person name="Lapidus A."/>
            <person name="Nolan M."/>
            <person name="Lucas S."/>
            <person name="Tice H."/>
            <person name="Del Rio T.G."/>
            <person name="Cheng J.F."/>
            <person name="Han C."/>
            <person name="Tapia R."/>
            <person name="Goodwin L.A."/>
            <person name="Pitluck S."/>
            <person name="Liolios K."/>
            <person name="Mavromatis K."/>
            <person name="Pagani I."/>
            <person name="Ivanova N."/>
            <person name="Mikhailova N."/>
            <person name="Pati A."/>
            <person name="Chen A."/>
            <person name="Palaniappan K."/>
            <person name="Land M."/>
            <person name="Hauser L."/>
            <person name="Jeffries C.D."/>
            <person name="Chang Y.J."/>
            <person name="Brambilla E.M."/>
            <person name="Rohde M."/>
            <person name="Spring S."/>
            <person name="Goker M."/>
            <person name="Detter J.C."/>
            <person name="Woyke T."/>
            <person name="Bristow J."/>
            <person name="Eisen J.A."/>
            <person name="Markowitz V."/>
            <person name="Hugenholtz P."/>
            <person name="Kyrpides N.C."/>
            <person name="Klenk H.P."/>
        </authorList>
    </citation>
    <scope>NUCLEOTIDE SEQUENCE [LARGE SCALE GENOMIC DNA]</scope>
    <source>
        <strain evidence="3">DSM 15286 / JCM 11887 / CIR29812</strain>
    </source>
</reference>
<dbReference type="EMBL" id="CP002683">
    <property type="protein sequence ID" value="AEH44226.1"/>
    <property type="molecule type" value="Genomic_DNA"/>
</dbReference>
<organism evidence="2 3">
    <name type="scientific">Thermodesulfatator indicus (strain DSM 15286 / JCM 11887 / CIR29812)</name>
    <dbReference type="NCBI Taxonomy" id="667014"/>
    <lineage>
        <taxon>Bacteria</taxon>
        <taxon>Pseudomonadati</taxon>
        <taxon>Thermodesulfobacteriota</taxon>
        <taxon>Thermodesulfobacteria</taxon>
        <taxon>Thermodesulfobacteriales</taxon>
        <taxon>Thermodesulfatatoraceae</taxon>
        <taxon>Thermodesulfatator</taxon>
    </lineage>
</organism>
<evidence type="ECO:0000313" key="2">
    <source>
        <dbReference type="EMBL" id="AEH44226.1"/>
    </source>
</evidence>
<sequence>MITFKQIPEYCRPCLENLVKQAMGFACGEDHEKLTLALSWLDEIYDESTSPPLIASKLHCRIKNYCQNEDPYAPLKTREIDISRDIFQRYGKDFEDSFRKRLIFSLLGNTIDFFRPPEDIEEVLKTGLTLAIDHVIEIENRLKQSQTIILLTDNAGEVFFDLPLLKWFSQRGYEIYYAVKPKPIQNDLSLSDLEKLHLKIPAKVIATGAEMVGLDLDYASEEFKKLYLNADLVLAKGMGHFETLSMKPGREEIAFLLCAKCVPVATALKVPHKSYVVFLME</sequence>
<dbReference type="AlphaFoldDB" id="F8AA90"/>
<dbReference type="Gene3D" id="3.40.50.10880">
    <property type="entry name" value="Uncharacterised protein PF01937, DUF89, domain 3"/>
    <property type="match status" value="1"/>
</dbReference>
<name>F8AA90_THEID</name>
<reference evidence="3" key="1">
    <citation type="submission" date="2011-04" db="EMBL/GenBank/DDBJ databases">
        <title>The complete genome of Thermodesulfatator indicus DSM 15286.</title>
        <authorList>
            <person name="Lucas S."/>
            <person name="Copeland A."/>
            <person name="Lapidus A."/>
            <person name="Bruce D."/>
            <person name="Goodwin L."/>
            <person name="Pitluck S."/>
            <person name="Peters L."/>
            <person name="Kyrpides N."/>
            <person name="Mavromatis K."/>
            <person name="Pagani I."/>
            <person name="Ivanova N."/>
            <person name="Saunders L."/>
            <person name="Detter J.C."/>
            <person name="Tapia R."/>
            <person name="Han C."/>
            <person name="Land M."/>
            <person name="Hauser L."/>
            <person name="Markowitz V."/>
            <person name="Cheng J.-F."/>
            <person name="Hugenholtz P."/>
            <person name="Woyke T."/>
            <person name="Wu D."/>
            <person name="Spring S."/>
            <person name="Schroeder M."/>
            <person name="Brambilla E."/>
            <person name="Klenk H.-P."/>
            <person name="Eisen J.A."/>
        </authorList>
    </citation>
    <scope>NUCLEOTIDE SEQUENCE [LARGE SCALE GENOMIC DNA]</scope>
    <source>
        <strain evidence="3">DSM 15286 / JCM 11887 / CIR29812</strain>
    </source>
</reference>
<dbReference type="Proteomes" id="UP000006793">
    <property type="component" value="Chromosome"/>
</dbReference>
<dbReference type="Pfam" id="PF01937">
    <property type="entry name" value="ARMT1-like_dom"/>
    <property type="match status" value="1"/>
</dbReference>
<protein>
    <recommendedName>
        <fullName evidence="1">Damage-control phosphatase ARMT1-like metal-binding domain-containing protein</fullName>
    </recommendedName>
</protein>
<dbReference type="Gene3D" id="1.10.285.20">
    <property type="entry name" value="Uncharacterised protein PF01937, DUF89, domain 2"/>
    <property type="match status" value="1"/>
</dbReference>
<feature type="domain" description="Damage-control phosphatase ARMT1-like metal-binding" evidence="1">
    <location>
        <begin position="10"/>
        <end position="273"/>
    </location>
</feature>
<dbReference type="PaxDb" id="667014-Thein_0343"/>
<proteinExistence type="predicted"/>
<evidence type="ECO:0000259" key="1">
    <source>
        <dbReference type="Pfam" id="PF01937"/>
    </source>
</evidence>
<gene>
    <name evidence="2" type="ordered locus">Thein_0343</name>
</gene>
<keyword evidence="3" id="KW-1185">Reference proteome</keyword>
<dbReference type="SUPFAM" id="SSF111321">
    <property type="entry name" value="AF1104-like"/>
    <property type="match status" value="1"/>
</dbReference>
<dbReference type="InParanoid" id="F8AA90"/>
<dbReference type="KEGG" id="tid:Thein_0343"/>
<dbReference type="InterPro" id="IPR036075">
    <property type="entry name" value="ARMT-1-like_metal-bd_sf"/>
</dbReference>
<dbReference type="InterPro" id="IPR002791">
    <property type="entry name" value="ARMT1-like_metal-bd"/>
</dbReference>
<dbReference type="HOGENOM" id="CLU_071520_1_0_0"/>
<dbReference type="InterPro" id="IPR014444">
    <property type="entry name" value="PH1575-like"/>
</dbReference>
<dbReference type="RefSeq" id="WP_013906972.1">
    <property type="nucleotide sequence ID" value="NC_015681.1"/>
</dbReference>
<dbReference type="PIRSF" id="PIRSF006593">
    <property type="entry name" value="UCP006593"/>
    <property type="match status" value="1"/>
</dbReference>
<accession>F8AA90</accession>
<dbReference type="STRING" id="667014.Thein_0343"/>